<keyword evidence="11" id="KW-1185">Reference proteome</keyword>
<proteinExistence type="inferred from homology"/>
<dbReference type="PANTHER" id="PTHR11002:SF76">
    <property type="entry name" value="CARBONIC ANHYDRASE"/>
    <property type="match status" value="1"/>
</dbReference>
<feature type="compositionally biased region" description="Basic residues" evidence="9">
    <location>
        <begin position="145"/>
        <end position="166"/>
    </location>
</feature>
<accession>A0AA48L5B4</accession>
<evidence type="ECO:0000313" key="11">
    <source>
        <dbReference type="Proteomes" id="UP001233271"/>
    </source>
</evidence>
<gene>
    <name evidence="10" type="ORF">CcaverHIS019_0410230</name>
</gene>
<comment type="function">
    <text evidence="8">Reversible hydration of carbon dioxide.</text>
</comment>
<feature type="region of interest" description="Disordered" evidence="9">
    <location>
        <begin position="137"/>
        <end position="181"/>
    </location>
</feature>
<dbReference type="GO" id="GO:0071244">
    <property type="term" value="P:cellular response to carbon dioxide"/>
    <property type="evidence" value="ECO:0007669"/>
    <property type="project" value="TreeGrafter"/>
</dbReference>
<keyword evidence="5 8" id="KW-0456">Lyase</keyword>
<evidence type="ECO:0000256" key="2">
    <source>
        <dbReference type="ARBA" id="ARBA00012925"/>
    </source>
</evidence>
<organism evidence="10 11">
    <name type="scientific">Cutaneotrichosporon cavernicola</name>
    <dbReference type="NCBI Taxonomy" id="279322"/>
    <lineage>
        <taxon>Eukaryota</taxon>
        <taxon>Fungi</taxon>
        <taxon>Dikarya</taxon>
        <taxon>Basidiomycota</taxon>
        <taxon>Agaricomycotina</taxon>
        <taxon>Tremellomycetes</taxon>
        <taxon>Trichosporonales</taxon>
        <taxon>Trichosporonaceae</taxon>
        <taxon>Cutaneotrichosporon</taxon>
    </lineage>
</organism>
<comment type="similarity">
    <text evidence="1 8">Belongs to the beta-class carbonic anhydrase family.</text>
</comment>
<dbReference type="AlphaFoldDB" id="A0AA48L5B4"/>
<evidence type="ECO:0000256" key="9">
    <source>
        <dbReference type="SAM" id="MobiDB-lite"/>
    </source>
</evidence>
<evidence type="ECO:0000256" key="4">
    <source>
        <dbReference type="ARBA" id="ARBA00022833"/>
    </source>
</evidence>
<feature type="binding site" evidence="7">
    <location>
        <position position="69"/>
    </location>
    <ligand>
        <name>Zn(2+)</name>
        <dbReference type="ChEBI" id="CHEBI:29105"/>
    </ligand>
</feature>
<evidence type="ECO:0000256" key="3">
    <source>
        <dbReference type="ARBA" id="ARBA00022723"/>
    </source>
</evidence>
<name>A0AA48L5B4_9TREE</name>
<evidence type="ECO:0000313" key="10">
    <source>
        <dbReference type="EMBL" id="BEI92203.1"/>
    </source>
</evidence>
<comment type="cofactor">
    <cofactor evidence="7">
        <name>Zn(2+)</name>
        <dbReference type="ChEBI" id="CHEBI:29105"/>
    </cofactor>
    <text evidence="7">Binds 1 zinc ion per subunit.</text>
</comment>
<feature type="binding site" evidence="7">
    <location>
        <position position="126"/>
    </location>
    <ligand>
        <name>Zn(2+)</name>
        <dbReference type="ChEBI" id="CHEBI:29105"/>
    </ligand>
</feature>
<dbReference type="InterPro" id="IPR036874">
    <property type="entry name" value="Carbonic_anhydrase_sf"/>
</dbReference>
<evidence type="ECO:0000256" key="6">
    <source>
        <dbReference type="ARBA" id="ARBA00048348"/>
    </source>
</evidence>
<dbReference type="GO" id="GO:0034599">
    <property type="term" value="P:cellular response to oxidative stress"/>
    <property type="evidence" value="ECO:0007669"/>
    <property type="project" value="TreeGrafter"/>
</dbReference>
<evidence type="ECO:0000256" key="7">
    <source>
        <dbReference type="PIRSR" id="PIRSR601765-1"/>
    </source>
</evidence>
<feature type="binding site" evidence="7">
    <location>
        <position position="67"/>
    </location>
    <ligand>
        <name>Zn(2+)</name>
        <dbReference type="ChEBI" id="CHEBI:29105"/>
    </ligand>
</feature>
<dbReference type="GeneID" id="85496073"/>
<reference evidence="10" key="1">
    <citation type="journal article" date="2023" name="BMC Genomics">
        <title>Chromosome-level genome assemblies of Cutaneotrichosporon spp. (Trichosporonales, Basidiomycota) reveal imbalanced evolution between nucleotide sequences and chromosome synteny.</title>
        <authorList>
            <person name="Kobayashi Y."/>
            <person name="Kayamori A."/>
            <person name="Aoki K."/>
            <person name="Shiwa Y."/>
            <person name="Matsutani M."/>
            <person name="Fujita N."/>
            <person name="Sugita T."/>
            <person name="Iwasaki W."/>
            <person name="Tanaka N."/>
            <person name="Takashima M."/>
        </authorList>
    </citation>
    <scope>NUCLEOTIDE SEQUENCE</scope>
    <source>
        <strain evidence="10">HIS019</strain>
    </source>
</reference>
<dbReference type="GO" id="GO:0008270">
    <property type="term" value="F:zinc ion binding"/>
    <property type="evidence" value="ECO:0007669"/>
    <property type="project" value="UniProtKB-UniRule"/>
</dbReference>
<dbReference type="RefSeq" id="XP_060457468.1">
    <property type="nucleotide sequence ID" value="XM_060600923.1"/>
</dbReference>
<dbReference type="EC" id="4.2.1.1" evidence="2 8"/>
<evidence type="ECO:0000256" key="8">
    <source>
        <dbReference type="RuleBase" id="RU003956"/>
    </source>
</evidence>
<evidence type="ECO:0000256" key="5">
    <source>
        <dbReference type="ARBA" id="ARBA00023239"/>
    </source>
</evidence>
<evidence type="ECO:0000256" key="1">
    <source>
        <dbReference type="ARBA" id="ARBA00006217"/>
    </source>
</evidence>
<dbReference type="SUPFAM" id="SSF53056">
    <property type="entry name" value="beta-carbonic anhydrase, cab"/>
    <property type="match status" value="1"/>
</dbReference>
<keyword evidence="4 7" id="KW-0862">Zinc</keyword>
<dbReference type="GO" id="GO:0004089">
    <property type="term" value="F:carbonate dehydratase activity"/>
    <property type="evidence" value="ECO:0007669"/>
    <property type="project" value="UniProtKB-UniRule"/>
</dbReference>
<dbReference type="Pfam" id="PF00484">
    <property type="entry name" value="Pro_CA"/>
    <property type="match status" value="1"/>
</dbReference>
<dbReference type="InterPro" id="IPR001765">
    <property type="entry name" value="Carbonic_anhydrase"/>
</dbReference>
<feature type="binding site" evidence="7">
    <location>
        <position position="123"/>
    </location>
    <ligand>
        <name>Zn(2+)</name>
        <dbReference type="ChEBI" id="CHEBI:29105"/>
    </ligand>
</feature>
<comment type="catalytic activity">
    <reaction evidence="6 8">
        <text>hydrogencarbonate + H(+) = CO2 + H2O</text>
        <dbReference type="Rhea" id="RHEA:10748"/>
        <dbReference type="ChEBI" id="CHEBI:15377"/>
        <dbReference type="ChEBI" id="CHEBI:15378"/>
        <dbReference type="ChEBI" id="CHEBI:16526"/>
        <dbReference type="ChEBI" id="CHEBI:17544"/>
        <dbReference type="EC" id="4.2.1.1"/>
    </reaction>
</comment>
<feature type="compositionally biased region" description="Acidic residues" evidence="9">
    <location>
        <begin position="171"/>
        <end position="181"/>
    </location>
</feature>
<dbReference type="SMART" id="SM00947">
    <property type="entry name" value="Pro_CA"/>
    <property type="match status" value="1"/>
</dbReference>
<dbReference type="Gene3D" id="3.40.1050.10">
    <property type="entry name" value="Carbonic anhydrase"/>
    <property type="match status" value="1"/>
</dbReference>
<protein>
    <recommendedName>
        <fullName evidence="2 8">Carbonic anhydrase</fullName>
        <ecNumber evidence="2 8">4.2.1.1</ecNumber>
    </recommendedName>
    <alternativeName>
        <fullName evidence="8">Carbonate dehydratase</fullName>
    </alternativeName>
</protein>
<dbReference type="PANTHER" id="PTHR11002">
    <property type="entry name" value="CARBONIC ANHYDRASE"/>
    <property type="match status" value="1"/>
</dbReference>
<sequence>MNNGTNVTVPEAPAPVVNTTYGPAAFPDLEPFFAGNHEFAADRNATDKNYFPKMAEGQAPPLVWVGCADSRVPESVVLHQEPGQVFTTRNIANQVPEDDWASNAVIDYGVGHLNSTHVAIVGHTHCGGVKAAFDSNKPNATTGQGKHHRCKGKGKGKGRGMGKGHGKHGDDNDDDDDDDDENEEDYALMQFLEPLIHLRHSLPSNATIMDLTLENVKLNVATVVNSTAIQSAWAVGKKVCVHGWLYDIGTGLLSDIGVSKCGPTA</sequence>
<dbReference type="EMBL" id="AP028215">
    <property type="protein sequence ID" value="BEI92203.1"/>
    <property type="molecule type" value="Genomic_DNA"/>
</dbReference>
<keyword evidence="3 7" id="KW-0479">Metal-binding</keyword>
<dbReference type="KEGG" id="ccac:CcaHIS019_0410230"/>
<dbReference type="Proteomes" id="UP001233271">
    <property type="component" value="Chromosome 4"/>
</dbReference>